<dbReference type="EMBL" id="CP056069">
    <property type="protein sequence ID" value="UKJ99977.1"/>
    <property type="molecule type" value="Genomic_DNA"/>
</dbReference>
<reference evidence="1" key="1">
    <citation type="submission" date="2022-07" db="EMBL/GenBank/DDBJ databases">
        <title>Evaluation of T. orientalis genome assembly methods using nanopore sequencing and analysis of variation between genomes.</title>
        <authorList>
            <person name="Yam J."/>
            <person name="Micallef M.L."/>
            <person name="Liu M."/>
            <person name="Djordjevic S.P."/>
            <person name="Bogema D.R."/>
            <person name="Jenkins C."/>
        </authorList>
    </citation>
    <scope>NUCLEOTIDE SEQUENCE</scope>
    <source>
        <strain evidence="1">Goon Nure</strain>
    </source>
</reference>
<dbReference type="AlphaFoldDB" id="A0A976M900"/>
<protein>
    <submittedName>
        <fullName evidence="1">Uncharacterized protein</fullName>
    </submittedName>
</protein>
<organism evidence="1 2">
    <name type="scientific">Theileria orientalis</name>
    <dbReference type="NCBI Taxonomy" id="68886"/>
    <lineage>
        <taxon>Eukaryota</taxon>
        <taxon>Sar</taxon>
        <taxon>Alveolata</taxon>
        <taxon>Apicomplexa</taxon>
        <taxon>Aconoidasida</taxon>
        <taxon>Piroplasmida</taxon>
        <taxon>Theileriidae</taxon>
        <taxon>Theileria</taxon>
    </lineage>
</organism>
<dbReference type="Proteomes" id="UP000244811">
    <property type="component" value="Chromosome 1"/>
</dbReference>
<sequence length="129" mass="14664">MAYEHGYSAESYMDTMGLLSDGQDELVSWLYGPYKNVPVYGQDTLDQWLYGPFLTQKPAEDKLKTPVKTFQTPVKTTDNSEKKFEFPVQTLTDNTSHVTSVDVTSDSVTCNDESEDDIPYAPRNIKYPF</sequence>
<gene>
    <name evidence="1" type="ORF">MACK_000043</name>
</gene>
<accession>A0A976M900</accession>
<evidence type="ECO:0000313" key="2">
    <source>
        <dbReference type="Proteomes" id="UP000244811"/>
    </source>
</evidence>
<evidence type="ECO:0000313" key="1">
    <source>
        <dbReference type="EMBL" id="UKJ99977.1"/>
    </source>
</evidence>
<proteinExistence type="predicted"/>
<name>A0A976M900_THEOR</name>